<reference evidence="2 3" key="1">
    <citation type="submission" date="2019-07" db="EMBL/GenBank/DDBJ databases">
        <title>The First High-Quality Draft Genome Sequence of the Causal Agent of the Current Panama Disease Epidemic.</title>
        <authorList>
            <person name="Warmington R.J."/>
            <person name="Kay W."/>
            <person name="Jeffries A."/>
            <person name="Bebber D."/>
            <person name="Moore K."/>
            <person name="Studholme D.J."/>
        </authorList>
    </citation>
    <scope>NUCLEOTIDE SEQUENCE [LARGE SCALE GENOMIC DNA]</scope>
    <source>
        <strain evidence="2 3">TR4</strain>
    </source>
</reference>
<dbReference type="Proteomes" id="UP000321331">
    <property type="component" value="Unassembled WGS sequence"/>
</dbReference>
<feature type="region of interest" description="Disordered" evidence="1">
    <location>
        <begin position="85"/>
        <end position="115"/>
    </location>
</feature>
<dbReference type="AlphaFoldDB" id="A0A5C6SS77"/>
<evidence type="ECO:0000256" key="1">
    <source>
        <dbReference type="SAM" id="MobiDB-lite"/>
    </source>
</evidence>
<dbReference type="EMBL" id="VMNF01000009">
    <property type="protein sequence ID" value="TXC00799.1"/>
    <property type="molecule type" value="Genomic_DNA"/>
</dbReference>
<proteinExistence type="predicted"/>
<feature type="compositionally biased region" description="Polar residues" evidence="1">
    <location>
        <begin position="105"/>
        <end position="115"/>
    </location>
</feature>
<organism evidence="2 3">
    <name type="scientific">Fusarium oxysporum f. sp. cubense</name>
    <dbReference type="NCBI Taxonomy" id="61366"/>
    <lineage>
        <taxon>Eukaryota</taxon>
        <taxon>Fungi</taxon>
        <taxon>Dikarya</taxon>
        <taxon>Ascomycota</taxon>
        <taxon>Pezizomycotina</taxon>
        <taxon>Sordariomycetes</taxon>
        <taxon>Hypocreomycetidae</taxon>
        <taxon>Hypocreales</taxon>
        <taxon>Nectriaceae</taxon>
        <taxon>Fusarium</taxon>
        <taxon>Fusarium oxysporum species complex</taxon>
    </lineage>
</organism>
<name>A0A5C6SS77_FUSOC</name>
<gene>
    <name evidence="2" type="ORF">FocTR4_00008657</name>
</gene>
<protein>
    <submittedName>
        <fullName evidence="2">Uncharacterized protein</fullName>
    </submittedName>
</protein>
<evidence type="ECO:0000313" key="2">
    <source>
        <dbReference type="EMBL" id="TXC00799.1"/>
    </source>
</evidence>
<comment type="caution">
    <text evidence="2">The sequence shown here is derived from an EMBL/GenBank/DDBJ whole genome shotgun (WGS) entry which is preliminary data.</text>
</comment>
<sequence length="115" mass="13055">MKDVKIKEAQEIIGPVAELAFRRFEPLAHLQICHQLQRPRTSPFLALEASTETNTVAYGGCCFICCQPYQFGWQKFQARNHRRQLSLQSKKPGVSGPVKPRSLATKKTQTNLKDI</sequence>
<accession>A0A5C6SS77</accession>
<evidence type="ECO:0000313" key="3">
    <source>
        <dbReference type="Proteomes" id="UP000321331"/>
    </source>
</evidence>